<dbReference type="PANTHER" id="PTHR30189:SF1">
    <property type="entry name" value="LPS-ASSEMBLY PROTEIN LPTD"/>
    <property type="match status" value="1"/>
</dbReference>
<feature type="signal peptide" evidence="2">
    <location>
        <begin position="1"/>
        <end position="42"/>
    </location>
</feature>
<dbReference type="Pfam" id="PF04453">
    <property type="entry name" value="LptD"/>
    <property type="match status" value="1"/>
</dbReference>
<gene>
    <name evidence="2 5" type="primary">lptD</name>
    <name evidence="5" type="ORF">GB996_05700</name>
</gene>
<feature type="compositionally biased region" description="Polar residues" evidence="3">
    <location>
        <begin position="245"/>
        <end position="266"/>
    </location>
</feature>
<feature type="chain" id="PRO_5033183367" description="LPS-assembly protein LptD" evidence="2">
    <location>
        <begin position="43"/>
        <end position="1132"/>
    </location>
</feature>
<dbReference type="HAMAP" id="MF_01411">
    <property type="entry name" value="LPS_assembly_LptD"/>
    <property type="match status" value="1"/>
</dbReference>
<name>A0A844M0K7_9GAMM</name>
<evidence type="ECO:0000256" key="1">
    <source>
        <dbReference type="ARBA" id="ARBA00023237"/>
    </source>
</evidence>
<accession>A0A844M0K7</accession>
<dbReference type="GO" id="GO:1990351">
    <property type="term" value="C:transporter complex"/>
    <property type="evidence" value="ECO:0007669"/>
    <property type="project" value="TreeGrafter"/>
</dbReference>
<keyword evidence="1 2" id="KW-0998">Cell outer membrane</keyword>
<feature type="compositionally biased region" description="Polar residues" evidence="3">
    <location>
        <begin position="182"/>
        <end position="195"/>
    </location>
</feature>
<proteinExistence type="inferred from homology"/>
<evidence type="ECO:0000259" key="4">
    <source>
        <dbReference type="Pfam" id="PF04453"/>
    </source>
</evidence>
<dbReference type="GO" id="GO:0009279">
    <property type="term" value="C:cell outer membrane"/>
    <property type="evidence" value="ECO:0007669"/>
    <property type="project" value="UniProtKB-SubCell"/>
</dbReference>
<evidence type="ECO:0000256" key="3">
    <source>
        <dbReference type="SAM" id="MobiDB-lite"/>
    </source>
</evidence>
<keyword evidence="2" id="KW-0472">Membrane</keyword>
<dbReference type="InterPro" id="IPR020889">
    <property type="entry name" value="LipoPS_assembly_LptD"/>
</dbReference>
<reference evidence="5 6" key="1">
    <citation type="journal article" date="2019" name="PLoS ONE">
        <title>Pup mortality in New Zealand sea lions (Phocarctos hookeri) at Enderby Island, Auckland Islands, 2013-18.</title>
        <authorList>
            <person name="Michael S.A."/>
            <person name="Hayman D.T.S."/>
            <person name="Gray R."/>
            <person name="Zhang J."/>
            <person name="Rogers L."/>
            <person name="Roe W.D."/>
        </authorList>
    </citation>
    <scope>NUCLEOTIDE SEQUENCE [LARGE SCALE GENOMIC DNA]</scope>
    <source>
        <strain evidence="5 6">SM868</strain>
    </source>
</reference>
<feature type="compositionally biased region" description="Polar residues" evidence="3">
    <location>
        <begin position="213"/>
        <end position="226"/>
    </location>
</feature>
<dbReference type="EMBL" id="WFKQ01000003">
    <property type="protein sequence ID" value="MUG32285.1"/>
    <property type="molecule type" value="Genomic_DNA"/>
</dbReference>
<comment type="caution">
    <text evidence="5">The sequence shown here is derived from an EMBL/GenBank/DDBJ whole genome shotgun (WGS) entry which is preliminary data.</text>
</comment>
<keyword evidence="2" id="KW-0732">Signal</keyword>
<dbReference type="Proteomes" id="UP000442109">
    <property type="component" value="Unassembled WGS sequence"/>
</dbReference>
<comment type="subcellular location">
    <subcellularLocation>
        <location evidence="2">Cell outer membrane</location>
    </subcellularLocation>
</comment>
<comment type="function">
    <text evidence="2">Together with LptE, is involved in the assembly of lipopolysaccharide (LPS) at the surface of the outer membrane.</text>
</comment>
<protein>
    <recommendedName>
        <fullName evidence="2">LPS-assembly protein LptD</fullName>
    </recommendedName>
</protein>
<dbReference type="InterPro" id="IPR007543">
    <property type="entry name" value="LptD_C"/>
</dbReference>
<feature type="domain" description="LptD C-terminal" evidence="4">
    <location>
        <begin position="648"/>
        <end position="1044"/>
    </location>
</feature>
<dbReference type="InterPro" id="IPR050218">
    <property type="entry name" value="LptD"/>
</dbReference>
<comment type="subunit">
    <text evidence="2">Component of the lipopolysaccharide transport and assembly complex. Interacts with LptE and LptA.</text>
</comment>
<sequence length="1132" mass="124633" precursor="true">MLYSQLYSSILRACRDFSRRPHTTTRLAFSLPLLISVPSAYGAIISPQAQPDSSVQSVKAVPTASVSQASTFVEVATLTDASTKTYKRLDTKTDTTTGTAANKQTSAAVRPTTVNKAVTEASVDLPAAPLTAAANSASTEALQAVGLESEPQPAFFNKAPLTNKDFVAKQAKANQTKANQARVTQSASASIAKVNSSEDDYIQVKSADDGLPTATNNSAPKTNPVPQANADLRAPTVPSTPAGATPNSAKQSSGQAAINKNKQASSIGKRVDESKNLAASFKDDSVQKSLERLAQFYQLQAEELRERVEQGQSGSVIEAQAMAPVAAPQIFNSQSDGASAYRCEGVWVTPSSAGADANYQQAIQRSQQQDGLSLANGLPLYAQSDYAYYDNTTYVELAGNVEVMQDGKMVSADQIALDLNTGIAGAKGGVLLAESGPSNPKNQPTSLEKLATNQDANATDGSGMIVVADELAYNTNNSAATAYDVAFASVPMQAHGYAKRLNKPDNTHYELEKVMFSTCPPANRKWQIEAQNIDINTETGRGEAYNATFRLGKVPVLYLPYFNFPVDDRRSSGVLTPNARIDSDSGLKLSVPYYLNLAPNYDATVTTDIYSNRNPMLTGEFRYLTEDYGQGQLTTAYMPKDKKYDDEDRTGVFYQHQWASKTIPRLTADAVYSYVSDPDYLNDFDDYGLVENRLNLPRRGRVNYYDDYINAQLKVETFQSLEATDVNGNIIQDKDKPYSRLPQLTVDYRLPTLNNALDKFVITGVHDSAYFKKSIDDGSENEKSGVRVYNEINASYPIEKTWGYVTPKVSLQHLYAAFDEESRLENNVSKDDNDQSAFVPKFSIDSGLNFYQAGSPFGWFDNTMGGYQLLTPRVKYSYSPFEDQSAIPNFDTRFASIDYDQLFADSWFLGHDRISDNNNVAVGLNYRYIDSMGITRFDGGIGDQFFLSKPKVLLDSEDAGYDSHSTGVAWRSSVQPYRNLWFDFNGALDSNNNLNYIASQVRYNPTPNSLVNFGVIERKEDRLTNQSELSALTAAAIVPINDSWRVLGQGQYDSRNNKFIDATLGLDYEDCCYGFSIYGRSYYNDLNLDDKPTRAIMAEFRINGFGDRSSRLSKHLNDKILGYEPVDTLWKK</sequence>
<keyword evidence="6" id="KW-1185">Reference proteome</keyword>
<evidence type="ECO:0000313" key="5">
    <source>
        <dbReference type="EMBL" id="MUG32285.1"/>
    </source>
</evidence>
<evidence type="ECO:0000256" key="2">
    <source>
        <dbReference type="HAMAP-Rule" id="MF_01411"/>
    </source>
</evidence>
<comment type="similarity">
    <text evidence="2">Belongs to the LptD family.</text>
</comment>
<dbReference type="GO" id="GO:0043165">
    <property type="term" value="P:Gram-negative-bacterium-type cell outer membrane assembly"/>
    <property type="evidence" value="ECO:0007669"/>
    <property type="project" value="UniProtKB-UniRule"/>
</dbReference>
<dbReference type="Gene3D" id="2.60.450.10">
    <property type="entry name" value="Lipopolysaccharide (LPS) transport protein A like domain"/>
    <property type="match status" value="1"/>
</dbReference>
<dbReference type="RefSeq" id="WP_155587080.1">
    <property type="nucleotide sequence ID" value="NZ_WFKQ01000003.1"/>
</dbReference>
<dbReference type="AlphaFoldDB" id="A0A844M0K7"/>
<dbReference type="PANTHER" id="PTHR30189">
    <property type="entry name" value="LPS-ASSEMBLY PROTEIN"/>
    <property type="match status" value="1"/>
</dbReference>
<organism evidence="5 6">
    <name type="scientific">Psychrobacter sanguinis</name>
    <dbReference type="NCBI Taxonomy" id="861445"/>
    <lineage>
        <taxon>Bacteria</taxon>
        <taxon>Pseudomonadati</taxon>
        <taxon>Pseudomonadota</taxon>
        <taxon>Gammaproteobacteria</taxon>
        <taxon>Moraxellales</taxon>
        <taxon>Moraxellaceae</taxon>
        <taxon>Psychrobacter</taxon>
    </lineage>
</organism>
<dbReference type="GO" id="GO:0015920">
    <property type="term" value="P:lipopolysaccharide transport"/>
    <property type="evidence" value="ECO:0007669"/>
    <property type="project" value="InterPro"/>
</dbReference>
<comment type="caution">
    <text evidence="2">Lacks conserved residue(s) required for the propagation of feature annotation.</text>
</comment>
<evidence type="ECO:0000313" key="6">
    <source>
        <dbReference type="Proteomes" id="UP000442109"/>
    </source>
</evidence>
<feature type="region of interest" description="Disordered" evidence="3">
    <location>
        <begin position="176"/>
        <end position="271"/>
    </location>
</feature>
<dbReference type="OrthoDB" id="9760225at2"/>